<keyword evidence="2" id="KW-1185">Reference proteome</keyword>
<dbReference type="AlphaFoldDB" id="G8XZ92"/>
<accession>G8XZ92</accession>
<dbReference type="InParanoid" id="G8XZ92"/>
<evidence type="ECO:0000313" key="2">
    <source>
        <dbReference type="Proteomes" id="UP000005222"/>
    </source>
</evidence>
<name>G8XZ92_PICSO</name>
<protein>
    <submittedName>
        <fullName evidence="1">Piso0_005527 protein</fullName>
    </submittedName>
</protein>
<proteinExistence type="predicted"/>
<dbReference type="Proteomes" id="UP000005222">
    <property type="component" value="Chromosome N"/>
</dbReference>
<organism evidence="1 2">
    <name type="scientific">Pichia sorbitophila (strain ATCC MYA-4447 / BCRC 22081 / CBS 7064 / NBRC 10061 / NRRL Y-12695)</name>
    <name type="common">Hybrid yeast</name>
    <dbReference type="NCBI Taxonomy" id="559304"/>
    <lineage>
        <taxon>Eukaryota</taxon>
        <taxon>Fungi</taxon>
        <taxon>Dikarya</taxon>
        <taxon>Ascomycota</taxon>
        <taxon>Saccharomycotina</taxon>
        <taxon>Pichiomycetes</taxon>
        <taxon>Debaryomycetaceae</taxon>
        <taxon>Millerozyma</taxon>
    </lineage>
</organism>
<reference evidence="1 2" key="1">
    <citation type="journal article" date="2012" name="G3 (Bethesda)">
        <title>Pichia sorbitophila, an interspecies yeast hybrid reveals early steps of genome resolution following polyploidization.</title>
        <authorList>
            <person name="Leh Louis V."/>
            <person name="Despons L."/>
            <person name="Friedrich A."/>
            <person name="Martin T."/>
            <person name="Durrens P."/>
            <person name="Casaregola S."/>
            <person name="Neuveglise C."/>
            <person name="Fairhead C."/>
            <person name="Marck C."/>
            <person name="Cruz J.A."/>
            <person name="Straub M.L."/>
            <person name="Kugler V."/>
            <person name="Sacerdot C."/>
            <person name="Uzunov Z."/>
            <person name="Thierry A."/>
            <person name="Weiss S."/>
            <person name="Bleykasten C."/>
            <person name="De Montigny J."/>
            <person name="Jacques N."/>
            <person name="Jung P."/>
            <person name="Lemaire M."/>
            <person name="Mallet S."/>
            <person name="Morel G."/>
            <person name="Richard G.F."/>
            <person name="Sarkar A."/>
            <person name="Savel G."/>
            <person name="Schacherer J."/>
            <person name="Seret M.L."/>
            <person name="Talla E."/>
            <person name="Samson G."/>
            <person name="Jubin C."/>
            <person name="Poulain J."/>
            <person name="Vacherie B."/>
            <person name="Barbe V."/>
            <person name="Pelletier E."/>
            <person name="Sherman D.J."/>
            <person name="Westhof E."/>
            <person name="Weissenbach J."/>
            <person name="Baret P.V."/>
            <person name="Wincker P."/>
            <person name="Gaillardin C."/>
            <person name="Dujon B."/>
            <person name="Souciet J.L."/>
        </authorList>
    </citation>
    <scope>NUCLEOTIDE SEQUENCE [LARGE SCALE GENOMIC DNA]</scope>
    <source>
        <strain evidence="2">ATCC MYA-4447 / BCRC 22081 / CBS 7064 / NBRC 10061 / NRRL Y-12695</strain>
    </source>
</reference>
<dbReference type="EMBL" id="FO082046">
    <property type="protein sequence ID" value="CCE87001.1"/>
    <property type="molecule type" value="Genomic_DNA"/>
</dbReference>
<dbReference type="OrthoDB" id="4080562at2759"/>
<sequence>MVHGLTLNFRRTFGSSLVSRSSYFARSILNPKHYKIVPPEKFIPKSLILLTTPTRINDVINQSIEINQEKDVQVAVACVDAVLPNGYRNGIAEMWLDDYVEIEDSTLLEAVDNNKNRKHGAFSSRMRSEKDSWRIIPTSFSIGLSGSDRINLSLANTVFSTGQLATMFFLQPKGFPEQPNHGQTLCELQITIRNNVFGTSLHNVVKDRWIPLRESNEEPLVVTSCVGNLIKEINGQSASRFLSGNKKLMDLQSKDTEIYLKLYKKDSKKAERFKVIAGGGEWGAKANILAITPSAKLEKGDRLEFYMISPTEKFTLNDTPLEELQNTLTFECVPEELMYSEEYEGESQVLPDIFGGGSEKGFSYNGILHESPGELLSVKL</sequence>
<evidence type="ECO:0000313" key="1">
    <source>
        <dbReference type="EMBL" id="CCE87001.1"/>
    </source>
</evidence>
<gene>
    <name evidence="1" type="primary">Piso0_005527</name>
    <name evidence="1" type="ORF">GNLVRS01_PISO0N17041g</name>
</gene>
<dbReference type="OMA" id="EFFMVTP"/>
<dbReference type="HOGENOM" id="CLU_061606_0_0_1"/>
<dbReference type="eggNOG" id="ENOG502S491">
    <property type="taxonomic scope" value="Eukaryota"/>
</dbReference>